<reference evidence="8 9" key="1">
    <citation type="submission" date="2018-07" db="EMBL/GenBank/DDBJ databases">
        <title>Corallincola holothuriorum sp. nov., a new facultative anaerobe isolated from sea cucumber Apostichopus japonicus.</title>
        <authorList>
            <person name="Xia H."/>
        </authorList>
    </citation>
    <scope>NUCLEOTIDE SEQUENCE [LARGE SCALE GENOMIC DNA]</scope>
    <source>
        <strain evidence="8 9">C4</strain>
    </source>
</reference>
<dbReference type="PANTHER" id="PTHR42792:SF1">
    <property type="entry name" value="FLAGELLAR HOOK-ASSOCIATED PROTEIN 3"/>
    <property type="match status" value="1"/>
</dbReference>
<sequence>MRVSTFLFYQTNTVNITTKQWDVNESILHLSSGKRVINASDDAVAANSILNFKQSITTTEQYQRNVDFANNRISAEETSLKATEDILLRIKDLTLQGNNGAYTQENRIAIAEELEARFDELLALANTRDEGGNYVFAGYQTENQPFNKQPDGTVIYQGDDGQRLTSVGDGVKVATSDSGQQIFQQAPNSTGDFRPDYRDATGLVTNTGGVTVKNASVVDRGVYDTTAFPPPYTVNFVDSDGDGEPEIEVLDSTLPVPNPVPVFDSTGTQVYPPPPAPAPAPAFVPGEKYTFNGVEMQIDGEPNVGDSLTLNADEEVGMFETLRDVIEWLKVPNEDGINPDDISKQQRQIDIGHLIDDIDSIAIHVSSRRGTIGARLNTVATQENVNAEYILTLETAKSPLEDLDYTTAITEFERQKVALQAAQTAFTQVQNLSLFNLI</sequence>
<evidence type="ECO:0000256" key="3">
    <source>
        <dbReference type="ARBA" id="ARBA00005709"/>
    </source>
</evidence>
<keyword evidence="4" id="KW-0964">Secreted</keyword>
<dbReference type="SUPFAM" id="SSF64518">
    <property type="entry name" value="Phase 1 flagellin"/>
    <property type="match status" value="1"/>
</dbReference>
<dbReference type="Pfam" id="PF00669">
    <property type="entry name" value="Flagellin_N"/>
    <property type="match status" value="1"/>
</dbReference>
<dbReference type="InterPro" id="IPR001492">
    <property type="entry name" value="Flagellin"/>
</dbReference>
<comment type="caution">
    <text evidence="8">The sequence shown here is derived from an EMBL/GenBank/DDBJ whole genome shotgun (WGS) entry which is preliminary data.</text>
</comment>
<dbReference type="InterPro" id="IPR013384">
    <property type="entry name" value="Flagell_FlgL"/>
</dbReference>
<protein>
    <submittedName>
        <fullName evidence="8">Flagellar hook-associated protein 3</fullName>
    </submittedName>
</protein>
<dbReference type="RefSeq" id="WP_114339777.1">
    <property type="nucleotide sequence ID" value="NZ_QPID01000013.1"/>
</dbReference>
<name>A0A368N209_9GAMM</name>
<dbReference type="GO" id="GO:0009424">
    <property type="term" value="C:bacterial-type flagellum hook"/>
    <property type="evidence" value="ECO:0007669"/>
    <property type="project" value="InterPro"/>
</dbReference>
<dbReference type="OrthoDB" id="9768249at2"/>
<proteinExistence type="inferred from homology"/>
<organism evidence="8 9">
    <name type="scientific">Corallincola holothuriorum</name>
    <dbReference type="NCBI Taxonomy" id="2282215"/>
    <lineage>
        <taxon>Bacteria</taxon>
        <taxon>Pseudomonadati</taxon>
        <taxon>Pseudomonadota</taxon>
        <taxon>Gammaproteobacteria</taxon>
        <taxon>Alteromonadales</taxon>
        <taxon>Psychromonadaceae</taxon>
        <taxon>Corallincola</taxon>
    </lineage>
</organism>
<evidence type="ECO:0000256" key="4">
    <source>
        <dbReference type="ARBA" id="ARBA00022525"/>
    </source>
</evidence>
<dbReference type="PANTHER" id="PTHR42792">
    <property type="entry name" value="FLAGELLIN"/>
    <property type="match status" value="1"/>
</dbReference>
<keyword evidence="9" id="KW-1185">Reference proteome</keyword>
<evidence type="ECO:0000313" key="8">
    <source>
        <dbReference type="EMBL" id="RCU44587.1"/>
    </source>
</evidence>
<dbReference type="GO" id="GO:0005576">
    <property type="term" value="C:extracellular region"/>
    <property type="evidence" value="ECO:0007669"/>
    <property type="project" value="UniProtKB-SubCell"/>
</dbReference>
<evidence type="ECO:0000259" key="6">
    <source>
        <dbReference type="Pfam" id="PF00669"/>
    </source>
</evidence>
<gene>
    <name evidence="8" type="primary">flgL</name>
    <name evidence="8" type="ORF">DU002_17670</name>
</gene>
<dbReference type="AlphaFoldDB" id="A0A368N209"/>
<dbReference type="Proteomes" id="UP000252558">
    <property type="component" value="Unassembled WGS sequence"/>
</dbReference>
<keyword evidence="8" id="KW-0282">Flagellum</keyword>
<evidence type="ECO:0000313" key="9">
    <source>
        <dbReference type="Proteomes" id="UP000252558"/>
    </source>
</evidence>
<dbReference type="Gene3D" id="1.20.1330.10">
    <property type="entry name" value="f41 fragment of flagellin, N-terminal domain"/>
    <property type="match status" value="2"/>
</dbReference>
<dbReference type="InterPro" id="IPR046358">
    <property type="entry name" value="Flagellin_C"/>
</dbReference>
<comment type="subcellular location">
    <subcellularLocation>
        <location evidence="1">Bacterial flagellum</location>
    </subcellularLocation>
    <subcellularLocation>
        <location evidence="2">Secreted</location>
    </subcellularLocation>
</comment>
<evidence type="ECO:0000256" key="1">
    <source>
        <dbReference type="ARBA" id="ARBA00004365"/>
    </source>
</evidence>
<dbReference type="Pfam" id="PF00700">
    <property type="entry name" value="Flagellin_C"/>
    <property type="match status" value="1"/>
</dbReference>
<keyword evidence="5" id="KW-0975">Bacterial flagellum</keyword>
<evidence type="ECO:0000256" key="5">
    <source>
        <dbReference type="ARBA" id="ARBA00023143"/>
    </source>
</evidence>
<dbReference type="NCBIfam" id="TIGR02550">
    <property type="entry name" value="flagell_flgL"/>
    <property type="match status" value="1"/>
</dbReference>
<evidence type="ECO:0000256" key="2">
    <source>
        <dbReference type="ARBA" id="ARBA00004613"/>
    </source>
</evidence>
<accession>A0A368N209</accession>
<keyword evidence="8" id="KW-0969">Cilium</keyword>
<dbReference type="GO" id="GO:0005198">
    <property type="term" value="F:structural molecule activity"/>
    <property type="evidence" value="ECO:0007669"/>
    <property type="project" value="InterPro"/>
</dbReference>
<dbReference type="EMBL" id="QPID01000013">
    <property type="protein sequence ID" value="RCU44587.1"/>
    <property type="molecule type" value="Genomic_DNA"/>
</dbReference>
<feature type="domain" description="Flagellin C-terminal" evidence="7">
    <location>
        <begin position="356"/>
        <end position="437"/>
    </location>
</feature>
<evidence type="ECO:0000259" key="7">
    <source>
        <dbReference type="Pfam" id="PF00700"/>
    </source>
</evidence>
<keyword evidence="8" id="KW-0966">Cell projection</keyword>
<feature type="domain" description="Flagellin N-terminal" evidence="6">
    <location>
        <begin position="3"/>
        <end position="141"/>
    </location>
</feature>
<dbReference type="InterPro" id="IPR001029">
    <property type="entry name" value="Flagellin_N"/>
</dbReference>
<dbReference type="GO" id="GO:0071973">
    <property type="term" value="P:bacterial-type flagellum-dependent cell motility"/>
    <property type="evidence" value="ECO:0007669"/>
    <property type="project" value="InterPro"/>
</dbReference>
<comment type="similarity">
    <text evidence="3">Belongs to the bacterial flagellin family.</text>
</comment>